<dbReference type="InterPro" id="IPR005150">
    <property type="entry name" value="Cellulose_synth"/>
</dbReference>
<accession>A0A1R3GAZ9</accession>
<evidence type="ECO:0000256" key="9">
    <source>
        <dbReference type="ARBA" id="ARBA00060766"/>
    </source>
</evidence>
<reference evidence="13" key="1">
    <citation type="submission" date="2013-09" db="EMBL/GenBank/DDBJ databases">
        <title>Corchorus olitorius genome sequencing.</title>
        <authorList>
            <person name="Alam M."/>
            <person name="Haque M.S."/>
            <person name="Islam M.S."/>
            <person name="Emdad E.M."/>
            <person name="Islam M.M."/>
            <person name="Ahmed B."/>
            <person name="Halim A."/>
            <person name="Hossen Q.M.M."/>
            <person name="Hossain M.Z."/>
            <person name="Ahmed R."/>
            <person name="Khan M.M."/>
            <person name="Islam R."/>
            <person name="Rashid M.M."/>
            <person name="Khan S.A."/>
            <person name="Rahman M.S."/>
            <person name="Alam M."/>
            <person name="Yahiya A.S."/>
            <person name="Khan M.S."/>
            <person name="Azam M.S."/>
            <person name="Haque T."/>
            <person name="Lashkar M.Z.H."/>
            <person name="Akhand A.I."/>
            <person name="Morshed G."/>
            <person name="Roy S."/>
            <person name="Uddin K.S."/>
            <person name="Rabeya T."/>
            <person name="Hossain A.S."/>
            <person name="Chowdhury A."/>
            <person name="Snigdha A.R."/>
            <person name="Mortoza M.S."/>
            <person name="Matin S.A."/>
            <person name="Hoque S.M.E."/>
            <person name="Islam M.K."/>
            <person name="Roy D.K."/>
            <person name="Haider R."/>
            <person name="Moosa M.M."/>
            <person name="Elias S.M."/>
            <person name="Hasan A.M."/>
            <person name="Jahan S."/>
            <person name="Shafiuddin M."/>
            <person name="Mahmood N."/>
            <person name="Shommy N.S."/>
        </authorList>
    </citation>
    <scope>NUCLEOTIDE SEQUENCE [LARGE SCALE GENOMIC DNA]</scope>
    <source>
        <strain evidence="13">cv. O-4</strain>
    </source>
</reference>
<evidence type="ECO:0000256" key="5">
    <source>
        <dbReference type="ARBA" id="ARBA00022989"/>
    </source>
</evidence>
<evidence type="ECO:0000256" key="10">
    <source>
        <dbReference type="PIRSR" id="PIRSR605150-3"/>
    </source>
</evidence>
<feature type="transmembrane region" description="Helical" evidence="11">
    <location>
        <begin position="421"/>
        <end position="442"/>
    </location>
</feature>
<keyword evidence="4 11" id="KW-0812">Transmembrane</keyword>
<evidence type="ECO:0000256" key="7">
    <source>
        <dbReference type="ARBA" id="ARBA00023316"/>
    </source>
</evidence>
<evidence type="ECO:0000256" key="3">
    <source>
        <dbReference type="ARBA" id="ARBA00022679"/>
    </source>
</evidence>
<dbReference type="GO" id="GO:0016760">
    <property type="term" value="F:cellulose synthase (UDP-forming) activity"/>
    <property type="evidence" value="ECO:0007669"/>
    <property type="project" value="InterPro"/>
</dbReference>
<dbReference type="FunFam" id="3.90.550.10:FF:000112">
    <property type="entry name" value="Cellulose synthase-like protein E1"/>
    <property type="match status" value="1"/>
</dbReference>
<dbReference type="OrthoDB" id="72851at2759"/>
<sequence>MKTRIETTTKLNRIPEEIRKQHKGFREWDFVSSKRDHQTILQILIDGRDSNAVDIEGKPLPTLVYLAREKRPQFHHNFKAGAMNALIRVSSRISNGPIILNVDCDMYSNNSESIKDALCFFMDEEKGNEIAYVQYPQNFENITKNEIYGCSFRVIQKLEFYGLDANGGPLYIGSGCFHRREALSAGKKYDQNYKVDWKKLNEKKIEESASVLEETSSVLASCTFEQNTLWGKEMGLKYGFPVEDIVTGLSAKCKGWKAIYLNPQREAFLGVAPITLLQLLIPLKLRLAYCTYNLWAANCLATLYYVVVPCLCLLKGISLFPQTSSPWVLSFAYVVFAHRAYSLGEFLCFGGTLLESGFVITTKVADDDVSERYEQELIEFGATSPMFDILATLAMVNLFSSVMAIRKVILDVESMVLDQFGLQILLSFLLVAINLPVYQALFFRKDNGRMPSSVTYKSIFLALLASTLAVY</sequence>
<evidence type="ECO:0000256" key="6">
    <source>
        <dbReference type="ARBA" id="ARBA00023136"/>
    </source>
</evidence>
<keyword evidence="13" id="KW-1185">Reference proteome</keyword>
<comment type="similarity">
    <text evidence="9">Belongs to the glycosyltransferase 2 family. Plant cellulose synthase-like E subfamily.</text>
</comment>
<dbReference type="EMBL" id="AWUE01022998">
    <property type="protein sequence ID" value="OMO55279.1"/>
    <property type="molecule type" value="Genomic_DNA"/>
</dbReference>
<keyword evidence="2" id="KW-0328">Glycosyltransferase</keyword>
<gene>
    <name evidence="12" type="ORF">COLO4_36092</name>
</gene>
<dbReference type="Pfam" id="PF03552">
    <property type="entry name" value="Cellulose_synt"/>
    <property type="match status" value="2"/>
</dbReference>
<protein>
    <submittedName>
        <fullName evidence="12">Cellulose synthase</fullName>
    </submittedName>
</protein>
<evidence type="ECO:0000256" key="1">
    <source>
        <dbReference type="ARBA" id="ARBA00004127"/>
    </source>
</evidence>
<comment type="caution">
    <text evidence="12">The sequence shown here is derived from an EMBL/GenBank/DDBJ whole genome shotgun (WGS) entry which is preliminary data.</text>
</comment>
<dbReference type="GO" id="GO:0012505">
    <property type="term" value="C:endomembrane system"/>
    <property type="evidence" value="ECO:0007669"/>
    <property type="project" value="UniProtKB-SubCell"/>
</dbReference>
<feature type="transmembrane region" description="Helical" evidence="11">
    <location>
        <begin position="295"/>
        <end position="314"/>
    </location>
</feature>
<dbReference type="GO" id="GO:0071555">
    <property type="term" value="P:cell wall organization"/>
    <property type="evidence" value="ECO:0007669"/>
    <property type="project" value="UniProtKB-KW"/>
</dbReference>
<name>A0A1R3GAZ9_9ROSI</name>
<dbReference type="STRING" id="93759.A0A1R3GAZ9"/>
<feature type="transmembrane region" description="Helical" evidence="11">
    <location>
        <begin position="389"/>
        <end position="409"/>
    </location>
</feature>
<dbReference type="AlphaFoldDB" id="A0A1R3GAZ9"/>
<evidence type="ECO:0000256" key="11">
    <source>
        <dbReference type="SAM" id="Phobius"/>
    </source>
</evidence>
<dbReference type="Gene3D" id="3.90.550.10">
    <property type="entry name" value="Spore Coat Polysaccharide Biosynthesis Protein SpsA, Chain A"/>
    <property type="match status" value="1"/>
</dbReference>
<dbReference type="GO" id="GO:0016020">
    <property type="term" value="C:membrane"/>
    <property type="evidence" value="ECO:0007669"/>
    <property type="project" value="InterPro"/>
</dbReference>
<evidence type="ECO:0000313" key="13">
    <source>
        <dbReference type="Proteomes" id="UP000187203"/>
    </source>
</evidence>
<evidence type="ECO:0000256" key="2">
    <source>
        <dbReference type="ARBA" id="ARBA00022676"/>
    </source>
</evidence>
<keyword evidence="3" id="KW-0808">Transferase</keyword>
<dbReference type="PANTHER" id="PTHR13301">
    <property type="entry name" value="X-BOX TRANSCRIPTION FACTOR-RELATED"/>
    <property type="match status" value="1"/>
</dbReference>
<feature type="binding site" evidence="10">
    <location>
        <position position="79"/>
    </location>
    <ligand>
        <name>Mn(2+)</name>
        <dbReference type="ChEBI" id="CHEBI:29035"/>
    </ligand>
</feature>
<evidence type="ECO:0000313" key="12">
    <source>
        <dbReference type="EMBL" id="OMO55279.1"/>
    </source>
</evidence>
<keyword evidence="7" id="KW-0961">Cell wall biogenesis/degradation</keyword>
<dbReference type="GO" id="GO:0030244">
    <property type="term" value="P:cellulose biosynthetic process"/>
    <property type="evidence" value="ECO:0007669"/>
    <property type="project" value="InterPro"/>
</dbReference>
<organism evidence="12 13">
    <name type="scientific">Corchorus olitorius</name>
    <dbReference type="NCBI Taxonomy" id="93759"/>
    <lineage>
        <taxon>Eukaryota</taxon>
        <taxon>Viridiplantae</taxon>
        <taxon>Streptophyta</taxon>
        <taxon>Embryophyta</taxon>
        <taxon>Tracheophyta</taxon>
        <taxon>Spermatophyta</taxon>
        <taxon>Magnoliopsida</taxon>
        <taxon>eudicotyledons</taxon>
        <taxon>Gunneridae</taxon>
        <taxon>Pentapetalae</taxon>
        <taxon>rosids</taxon>
        <taxon>malvids</taxon>
        <taxon>Malvales</taxon>
        <taxon>Malvaceae</taxon>
        <taxon>Grewioideae</taxon>
        <taxon>Apeibeae</taxon>
        <taxon>Corchorus</taxon>
    </lineage>
</organism>
<keyword evidence="5 11" id="KW-1133">Transmembrane helix</keyword>
<dbReference type="InterPro" id="IPR029044">
    <property type="entry name" value="Nucleotide-diphossugar_trans"/>
</dbReference>
<dbReference type="SUPFAM" id="SSF53448">
    <property type="entry name" value="Nucleotide-diphospho-sugar transferases"/>
    <property type="match status" value="1"/>
</dbReference>
<dbReference type="Proteomes" id="UP000187203">
    <property type="component" value="Unassembled WGS sequence"/>
</dbReference>
<comment type="function">
    <text evidence="8">Thought to be a Golgi-localized beta-glycan synthase that polymerize the backbones of noncellulosic polysaccharides (hemicelluloses) of plant cell wall.</text>
</comment>
<proteinExistence type="inferred from homology"/>
<evidence type="ECO:0000256" key="4">
    <source>
        <dbReference type="ARBA" id="ARBA00022692"/>
    </source>
</evidence>
<keyword evidence="6 11" id="KW-0472">Membrane</keyword>
<feature type="binding site" evidence="10">
    <location>
        <position position="103"/>
    </location>
    <ligand>
        <name>Mn(2+)</name>
        <dbReference type="ChEBI" id="CHEBI:29035"/>
    </ligand>
</feature>
<comment type="subcellular location">
    <subcellularLocation>
        <location evidence="1">Endomembrane system</location>
        <topology evidence="1">Multi-pass membrane protein</topology>
    </subcellularLocation>
</comment>
<evidence type="ECO:0000256" key="8">
    <source>
        <dbReference type="ARBA" id="ARBA00037405"/>
    </source>
</evidence>